<accession>A0A4Z1FFK2</accession>
<evidence type="ECO:0000256" key="1">
    <source>
        <dbReference type="SAM" id="MobiDB-lite"/>
    </source>
</evidence>
<feature type="compositionally biased region" description="Polar residues" evidence="1">
    <location>
        <begin position="1"/>
        <end position="10"/>
    </location>
</feature>
<comment type="caution">
    <text evidence="2">The sequence shown here is derived from an EMBL/GenBank/DDBJ whole genome shotgun (WGS) entry which is preliminary data.</text>
</comment>
<keyword evidence="3" id="KW-1185">Reference proteome</keyword>
<dbReference type="EMBL" id="PQXI01000181">
    <property type="protein sequence ID" value="TGO22128.1"/>
    <property type="molecule type" value="Genomic_DNA"/>
</dbReference>
<feature type="region of interest" description="Disordered" evidence="1">
    <location>
        <begin position="1"/>
        <end position="21"/>
    </location>
</feature>
<proteinExistence type="predicted"/>
<dbReference type="AlphaFoldDB" id="A0A4Z1FFK2"/>
<protein>
    <submittedName>
        <fullName evidence="2">Uncharacterized protein</fullName>
    </submittedName>
</protein>
<name>A0A4Z1FFK2_9HELO</name>
<gene>
    <name evidence="2" type="ORF">BPAE_0181g00110</name>
</gene>
<organism evidence="2 3">
    <name type="scientific">Botrytis paeoniae</name>
    <dbReference type="NCBI Taxonomy" id="278948"/>
    <lineage>
        <taxon>Eukaryota</taxon>
        <taxon>Fungi</taxon>
        <taxon>Dikarya</taxon>
        <taxon>Ascomycota</taxon>
        <taxon>Pezizomycotina</taxon>
        <taxon>Leotiomycetes</taxon>
        <taxon>Helotiales</taxon>
        <taxon>Sclerotiniaceae</taxon>
        <taxon>Botrytis</taxon>
    </lineage>
</organism>
<evidence type="ECO:0000313" key="3">
    <source>
        <dbReference type="Proteomes" id="UP000297910"/>
    </source>
</evidence>
<dbReference type="Proteomes" id="UP000297910">
    <property type="component" value="Unassembled WGS sequence"/>
</dbReference>
<sequence length="88" mass="10151">MTLTQFVSRNQSDHQNDWSSNQQTNIAYQAQLFARHPLPTFSGQFMPRINYEERDMPPVVLALQILRVQHVGLAFLCTPSTTMRLSTQ</sequence>
<evidence type="ECO:0000313" key="2">
    <source>
        <dbReference type="EMBL" id="TGO22128.1"/>
    </source>
</evidence>
<reference evidence="2 3" key="1">
    <citation type="submission" date="2017-12" db="EMBL/GenBank/DDBJ databases">
        <title>Comparative genomics of Botrytis spp.</title>
        <authorList>
            <person name="Valero-Jimenez C.A."/>
            <person name="Tapia P."/>
            <person name="Veloso J."/>
            <person name="Silva-Moreno E."/>
            <person name="Staats M."/>
            <person name="Valdes J.H."/>
            <person name="Van Kan J.A.L."/>
        </authorList>
    </citation>
    <scope>NUCLEOTIDE SEQUENCE [LARGE SCALE GENOMIC DNA]</scope>
    <source>
        <strain evidence="2 3">Bp0003</strain>
    </source>
</reference>